<proteinExistence type="predicted"/>
<accession>A0A814AA83</accession>
<dbReference type="EMBL" id="CAJOBC010001653">
    <property type="protein sequence ID" value="CAF3691142.1"/>
    <property type="molecule type" value="Genomic_DNA"/>
</dbReference>
<protein>
    <submittedName>
        <fullName evidence="2">Uncharacterized protein</fullName>
    </submittedName>
</protein>
<feature type="region of interest" description="Disordered" evidence="1">
    <location>
        <begin position="201"/>
        <end position="236"/>
    </location>
</feature>
<reference evidence="2" key="1">
    <citation type="submission" date="2021-02" db="EMBL/GenBank/DDBJ databases">
        <authorList>
            <person name="Nowell W R."/>
        </authorList>
    </citation>
    <scope>NUCLEOTIDE SEQUENCE</scope>
</reference>
<dbReference type="OrthoDB" id="9994047at2759"/>
<dbReference type="Proteomes" id="UP000681722">
    <property type="component" value="Unassembled WGS sequence"/>
</dbReference>
<feature type="compositionally biased region" description="Polar residues" evidence="1">
    <location>
        <begin position="218"/>
        <end position="232"/>
    </location>
</feature>
<dbReference type="AlphaFoldDB" id="A0A814AA83"/>
<dbReference type="Proteomes" id="UP000663829">
    <property type="component" value="Unassembled WGS sequence"/>
</dbReference>
<name>A0A814AA83_9BILA</name>
<sequence length="261" mass="29815">MSASTMSLGDYAVKTRTKNTDLKKKILLYKQEIPLIENEILTLTTTYDELNENCKRLHVLINENETNCKSLLLESQRQFQEYIKDIQTYIETQHHKYNLDANHKCETVPPVLNLNITNTVQLSSNNQHQPVTLSPSMNNQLVSVENWLVDPSKSHSSAHNGQELVILSTNKNQDELEIFEDNVGDGEDDLYKDLVLGGCEEGELNDNNNENEEHTIEDISSSVTTEKTSQSYDAKPLRRYALMRHLAEKSVKKSKHQPESL</sequence>
<dbReference type="EMBL" id="CAJNOQ010001653">
    <property type="protein sequence ID" value="CAF0909837.1"/>
    <property type="molecule type" value="Genomic_DNA"/>
</dbReference>
<keyword evidence="4" id="KW-1185">Reference proteome</keyword>
<comment type="caution">
    <text evidence="2">The sequence shown here is derived from an EMBL/GenBank/DDBJ whole genome shotgun (WGS) entry which is preliminary data.</text>
</comment>
<gene>
    <name evidence="2" type="ORF">GPM918_LOCUS9088</name>
    <name evidence="3" type="ORF">SRO942_LOCUS9089</name>
</gene>
<evidence type="ECO:0000256" key="1">
    <source>
        <dbReference type="SAM" id="MobiDB-lite"/>
    </source>
</evidence>
<evidence type="ECO:0000313" key="3">
    <source>
        <dbReference type="EMBL" id="CAF3691142.1"/>
    </source>
</evidence>
<evidence type="ECO:0000313" key="2">
    <source>
        <dbReference type="EMBL" id="CAF0909837.1"/>
    </source>
</evidence>
<evidence type="ECO:0000313" key="4">
    <source>
        <dbReference type="Proteomes" id="UP000663829"/>
    </source>
</evidence>
<organism evidence="2 4">
    <name type="scientific">Didymodactylos carnosus</name>
    <dbReference type="NCBI Taxonomy" id="1234261"/>
    <lineage>
        <taxon>Eukaryota</taxon>
        <taxon>Metazoa</taxon>
        <taxon>Spiralia</taxon>
        <taxon>Gnathifera</taxon>
        <taxon>Rotifera</taxon>
        <taxon>Eurotatoria</taxon>
        <taxon>Bdelloidea</taxon>
        <taxon>Philodinida</taxon>
        <taxon>Philodinidae</taxon>
        <taxon>Didymodactylos</taxon>
    </lineage>
</organism>